<reference evidence="3" key="1">
    <citation type="journal article" date="2019" name="Int. J. Syst. Evol. Microbiol.">
        <title>The Global Catalogue of Microorganisms (GCM) 10K type strain sequencing project: providing services to taxonomists for standard genome sequencing and annotation.</title>
        <authorList>
            <consortium name="The Broad Institute Genomics Platform"/>
            <consortium name="The Broad Institute Genome Sequencing Center for Infectious Disease"/>
            <person name="Wu L."/>
            <person name="Ma J."/>
        </authorList>
    </citation>
    <scope>NUCLEOTIDE SEQUENCE [LARGE SCALE GENOMIC DNA]</scope>
    <source>
        <strain evidence="3">IBRC-M 10906</strain>
    </source>
</reference>
<evidence type="ECO:0000256" key="1">
    <source>
        <dbReference type="SAM" id="Phobius"/>
    </source>
</evidence>
<name>A0ABW5W3S2_9PSEU</name>
<keyword evidence="1" id="KW-1133">Transmembrane helix</keyword>
<dbReference type="EMBL" id="JBHUOF010000003">
    <property type="protein sequence ID" value="MFD2798437.1"/>
    <property type="molecule type" value="Genomic_DNA"/>
</dbReference>
<dbReference type="RefSeq" id="WP_377384126.1">
    <property type="nucleotide sequence ID" value="NZ_JBHSAN010000001.1"/>
</dbReference>
<feature type="transmembrane region" description="Helical" evidence="1">
    <location>
        <begin position="84"/>
        <end position="104"/>
    </location>
</feature>
<gene>
    <name evidence="2" type="ORF">ACFS2C_03415</name>
</gene>
<sequence>MDSSPQPETPQLGDVPSRLVTALRLKHPRVHLGIVVVLGVLVTVCLVATVTRLSPLPLLPLAAFGVAAPAAWRARTAADDRHLLGWMAVLGVGIAVGFWLLGYVGRILE</sequence>
<organism evidence="2 3">
    <name type="scientific">Prauserella oleivorans</name>
    <dbReference type="NCBI Taxonomy" id="1478153"/>
    <lineage>
        <taxon>Bacteria</taxon>
        <taxon>Bacillati</taxon>
        <taxon>Actinomycetota</taxon>
        <taxon>Actinomycetes</taxon>
        <taxon>Pseudonocardiales</taxon>
        <taxon>Pseudonocardiaceae</taxon>
        <taxon>Prauserella</taxon>
    </lineage>
</organism>
<keyword evidence="3" id="KW-1185">Reference proteome</keyword>
<dbReference type="Proteomes" id="UP001597478">
    <property type="component" value="Unassembled WGS sequence"/>
</dbReference>
<keyword evidence="1" id="KW-0812">Transmembrane</keyword>
<feature type="transmembrane region" description="Helical" evidence="1">
    <location>
        <begin position="30"/>
        <end position="50"/>
    </location>
</feature>
<keyword evidence="1" id="KW-0472">Membrane</keyword>
<accession>A0ABW5W3S2</accession>
<evidence type="ECO:0000313" key="2">
    <source>
        <dbReference type="EMBL" id="MFD2798437.1"/>
    </source>
</evidence>
<protein>
    <submittedName>
        <fullName evidence="2">Uncharacterized protein</fullName>
    </submittedName>
</protein>
<proteinExistence type="predicted"/>
<comment type="caution">
    <text evidence="2">The sequence shown here is derived from an EMBL/GenBank/DDBJ whole genome shotgun (WGS) entry which is preliminary data.</text>
</comment>
<evidence type="ECO:0000313" key="3">
    <source>
        <dbReference type="Proteomes" id="UP001597478"/>
    </source>
</evidence>